<dbReference type="VEuPathDB" id="TrichDB:TVAGG3_0960810"/>
<dbReference type="EMBL" id="DS113266">
    <property type="protein sequence ID" value="EAY14738.1"/>
    <property type="molecule type" value="Genomic_DNA"/>
</dbReference>
<sequence>MWGLLKKAGEYIAPMIAVDSLQDVKEACDHCLGVLNGTISENELTFDSALASIKDYLTEEVGQPDMPYFDYVTSQLFIQKIAESLGPKLTAQQIESILLFFLAFANTKLGNYFAQITVHRPFSLVVSKLESVYAKTPGVVEEFIKGVWGQCKKSPLMLEMITIPSSQGISYPLLDFLAIAAFNPDEIGMHSREAILYIFSTADDPEIKIHESIPQYLLKQLEGSIESYLKNVCECVPTIQFSGSSTVLLSWIDQLIIRTNTVDIQSILSHVKSLDITRRLGSLALLLNFFINKVISEAVIKEVQSKETIDLIVSALDSKNDDSIKSSLLLIKSMLLNNETIAYIIPPTKDERIDVLSFMPPSWLIEIDGSSSISAYEADAVNRINIISHVQGKNNDLFPHVAALLKNAKTMPLRELLSLTSVLSLFTAAESSLIGSCLAENFEAAVNQLSEVQIFELPSENSKDGPEVRAAILAEFGKEIHATFTAHEKFNSVKKAFDDE</sequence>
<dbReference type="VEuPathDB" id="TrichDB:TVAG_038460"/>
<dbReference type="RefSeq" id="XP_001326961.1">
    <property type="nucleotide sequence ID" value="XM_001326926.1"/>
</dbReference>
<dbReference type="KEGG" id="tva:4772733"/>
<evidence type="ECO:0000313" key="2">
    <source>
        <dbReference type="Proteomes" id="UP000001542"/>
    </source>
</evidence>
<keyword evidence="2" id="KW-1185">Reference proteome</keyword>
<gene>
    <name evidence="1" type="ORF">TVAG_038460</name>
</gene>
<evidence type="ECO:0000313" key="1">
    <source>
        <dbReference type="EMBL" id="EAY14738.1"/>
    </source>
</evidence>
<name>A2DY02_TRIV3</name>
<dbReference type="Proteomes" id="UP000001542">
    <property type="component" value="Unassembled WGS sequence"/>
</dbReference>
<organism evidence="1 2">
    <name type="scientific">Trichomonas vaginalis (strain ATCC PRA-98 / G3)</name>
    <dbReference type="NCBI Taxonomy" id="412133"/>
    <lineage>
        <taxon>Eukaryota</taxon>
        <taxon>Metamonada</taxon>
        <taxon>Parabasalia</taxon>
        <taxon>Trichomonadida</taxon>
        <taxon>Trichomonadidae</taxon>
        <taxon>Trichomonas</taxon>
    </lineage>
</organism>
<reference evidence="1" key="2">
    <citation type="journal article" date="2007" name="Science">
        <title>Draft genome sequence of the sexually transmitted pathogen Trichomonas vaginalis.</title>
        <authorList>
            <person name="Carlton J.M."/>
            <person name="Hirt R.P."/>
            <person name="Silva J.C."/>
            <person name="Delcher A.L."/>
            <person name="Schatz M."/>
            <person name="Zhao Q."/>
            <person name="Wortman J.R."/>
            <person name="Bidwell S.L."/>
            <person name="Alsmark U.C.M."/>
            <person name="Besteiro S."/>
            <person name="Sicheritz-Ponten T."/>
            <person name="Noel C.J."/>
            <person name="Dacks J.B."/>
            <person name="Foster P.G."/>
            <person name="Simillion C."/>
            <person name="Van de Peer Y."/>
            <person name="Miranda-Saavedra D."/>
            <person name="Barton G.J."/>
            <person name="Westrop G.D."/>
            <person name="Mueller S."/>
            <person name="Dessi D."/>
            <person name="Fiori P.L."/>
            <person name="Ren Q."/>
            <person name="Paulsen I."/>
            <person name="Zhang H."/>
            <person name="Bastida-Corcuera F.D."/>
            <person name="Simoes-Barbosa A."/>
            <person name="Brown M.T."/>
            <person name="Hayes R.D."/>
            <person name="Mukherjee M."/>
            <person name="Okumura C.Y."/>
            <person name="Schneider R."/>
            <person name="Smith A.J."/>
            <person name="Vanacova S."/>
            <person name="Villalvazo M."/>
            <person name="Haas B.J."/>
            <person name="Pertea M."/>
            <person name="Feldblyum T.V."/>
            <person name="Utterback T.R."/>
            <person name="Shu C.L."/>
            <person name="Osoegawa K."/>
            <person name="de Jong P.J."/>
            <person name="Hrdy I."/>
            <person name="Horvathova L."/>
            <person name="Zubacova Z."/>
            <person name="Dolezal P."/>
            <person name="Malik S.B."/>
            <person name="Logsdon J.M. Jr."/>
            <person name="Henze K."/>
            <person name="Gupta A."/>
            <person name="Wang C.C."/>
            <person name="Dunne R.L."/>
            <person name="Upcroft J.A."/>
            <person name="Upcroft P."/>
            <person name="White O."/>
            <person name="Salzberg S.L."/>
            <person name="Tang P."/>
            <person name="Chiu C.-H."/>
            <person name="Lee Y.-S."/>
            <person name="Embley T.M."/>
            <person name="Coombs G.H."/>
            <person name="Mottram J.C."/>
            <person name="Tachezy J."/>
            <person name="Fraser-Liggett C.M."/>
            <person name="Johnson P.J."/>
        </authorList>
    </citation>
    <scope>NUCLEOTIDE SEQUENCE [LARGE SCALE GENOMIC DNA]</scope>
    <source>
        <strain evidence="1">G3</strain>
    </source>
</reference>
<protein>
    <submittedName>
        <fullName evidence="1">Uncharacterized protein</fullName>
    </submittedName>
</protein>
<proteinExistence type="predicted"/>
<dbReference type="AlphaFoldDB" id="A2DY02"/>
<dbReference type="OrthoDB" id="10263691at2759"/>
<accession>A2DY02</accession>
<dbReference type="InParanoid" id="A2DY02"/>
<reference evidence="1" key="1">
    <citation type="submission" date="2006-10" db="EMBL/GenBank/DDBJ databases">
        <authorList>
            <person name="Amadeo P."/>
            <person name="Zhao Q."/>
            <person name="Wortman J."/>
            <person name="Fraser-Liggett C."/>
            <person name="Carlton J."/>
        </authorList>
    </citation>
    <scope>NUCLEOTIDE SEQUENCE</scope>
    <source>
        <strain evidence="1">G3</strain>
    </source>
</reference>